<dbReference type="EMBL" id="MFYX01000131">
    <property type="protein sequence ID" value="OGK01171.1"/>
    <property type="molecule type" value="Genomic_DNA"/>
</dbReference>
<protein>
    <recommendedName>
        <fullName evidence="3">Right handed beta helix domain-containing protein</fullName>
    </recommendedName>
</protein>
<gene>
    <name evidence="1" type="ORF">A2519_01460</name>
</gene>
<evidence type="ECO:0000313" key="1">
    <source>
        <dbReference type="EMBL" id="OGK01171.1"/>
    </source>
</evidence>
<dbReference type="NCBIfam" id="TIGR04183">
    <property type="entry name" value="Por_Secre_tail"/>
    <property type="match status" value="1"/>
</dbReference>
<dbReference type="Proteomes" id="UP000179243">
    <property type="component" value="Unassembled WGS sequence"/>
</dbReference>
<evidence type="ECO:0000313" key="2">
    <source>
        <dbReference type="Proteomes" id="UP000179243"/>
    </source>
</evidence>
<dbReference type="SUPFAM" id="SSF51126">
    <property type="entry name" value="Pectin lyase-like"/>
    <property type="match status" value="1"/>
</dbReference>
<dbReference type="AlphaFoldDB" id="A0A1F7F3F5"/>
<dbReference type="InterPro" id="IPR011050">
    <property type="entry name" value="Pectin_lyase_fold/virulence"/>
</dbReference>
<sequence length="567" mass="61940">MFYHFTSFLLIMSVFVFGNTYFIDYVSGSDTNPGTSQSAPWKRCPGMNGFSAAYFHAAGDVFVFKGGVTWPAAALPLTIAYNGSVENTDTYTTDHAWYSGADWTQPAFDGELFEKTLVSASDKSHVLINDLRLINAGALTANGVIGFKFINCSYFELSNNTFAPESWGCLYVSTERTGDYNTFLVHHNDISRCAFAMRFVPAAPASIMYNVQVYNNTIHDFHSQLSGAVHGDGIQHYCSPDNAASYDRYIEGFKIFNNHFSGDFSQVAGSGGAMTALIYLSGSSKGVQIYNNVFAPQYSGSQSPNFFESFISLRDNPNRGGHHKIYNNTFRTPVSGGQAAAILEDDTRYPSPFLDVKNNIFSNFNWPFDLRSTSHTIDYNDEHFVSDIGKWAGSFVGSFSNWVALGLDRNGHSEDPGFVSSTNLHLSQTSPCIGQGADLSDHFTTDIEGNARSGSEGFSLGAYDFDLDSQPTTAVQGTLLPTVPGLFPLNIRSYQNGAARISLPYFTQYQLAVYAINGQRMGPSARGVAGAGLHVVSMNKTRLPQGVYMLRLAIQGGVVSKKICVVK</sequence>
<evidence type="ECO:0008006" key="3">
    <source>
        <dbReference type="Google" id="ProtNLM"/>
    </source>
</evidence>
<dbReference type="InterPro" id="IPR026444">
    <property type="entry name" value="Secre_tail"/>
</dbReference>
<accession>A0A1F7F3F5</accession>
<reference evidence="1 2" key="1">
    <citation type="journal article" date="2016" name="Nat. Commun.">
        <title>Thousands of microbial genomes shed light on interconnected biogeochemical processes in an aquifer system.</title>
        <authorList>
            <person name="Anantharaman K."/>
            <person name="Brown C.T."/>
            <person name="Hug L.A."/>
            <person name="Sharon I."/>
            <person name="Castelle C.J."/>
            <person name="Probst A.J."/>
            <person name="Thomas B.C."/>
            <person name="Singh A."/>
            <person name="Wilkins M.J."/>
            <person name="Karaoz U."/>
            <person name="Brodie E.L."/>
            <person name="Williams K.H."/>
            <person name="Hubbard S.S."/>
            <person name="Banfield J.F."/>
        </authorList>
    </citation>
    <scope>NUCLEOTIDE SEQUENCE [LARGE SCALE GENOMIC DNA]</scope>
</reference>
<organism evidence="1 2">
    <name type="scientific">Candidatus Raymondbacteria bacterium RIFOXYD12_FULL_49_13</name>
    <dbReference type="NCBI Taxonomy" id="1817890"/>
    <lineage>
        <taxon>Bacteria</taxon>
        <taxon>Raymondiibacteriota</taxon>
    </lineage>
</organism>
<name>A0A1F7F3F5_UNCRA</name>
<comment type="caution">
    <text evidence="1">The sequence shown here is derived from an EMBL/GenBank/DDBJ whole genome shotgun (WGS) entry which is preliminary data.</text>
</comment>
<proteinExistence type="predicted"/>